<dbReference type="Gene3D" id="3.40.50.1820">
    <property type="entry name" value="alpha/beta hydrolase"/>
    <property type="match status" value="1"/>
</dbReference>
<dbReference type="PANTHER" id="PTHR12277">
    <property type="entry name" value="ALPHA/BETA HYDROLASE DOMAIN-CONTAINING PROTEIN"/>
    <property type="match status" value="1"/>
</dbReference>
<accession>A0ABV6YUF3</accession>
<evidence type="ECO:0000259" key="1">
    <source>
        <dbReference type="Pfam" id="PF12146"/>
    </source>
</evidence>
<dbReference type="Proteomes" id="UP001594351">
    <property type="component" value="Unassembled WGS sequence"/>
</dbReference>
<reference evidence="2 3" key="1">
    <citation type="submission" date="2024-09" db="EMBL/GenBank/DDBJ databases">
        <title>Laminarin stimulates single cell rates of sulfate reduction while oxygen inhibits transcriptomic activity in coastal marine sediment.</title>
        <authorList>
            <person name="Lindsay M."/>
            <person name="Orcutt B."/>
            <person name="Emerson D."/>
            <person name="Stepanauskas R."/>
            <person name="D'Angelo T."/>
        </authorList>
    </citation>
    <scope>NUCLEOTIDE SEQUENCE [LARGE SCALE GENOMIC DNA]</scope>
    <source>
        <strain evidence="2">SAG AM-311-K15</strain>
    </source>
</reference>
<keyword evidence="3" id="KW-1185">Reference proteome</keyword>
<dbReference type="SUPFAM" id="SSF53474">
    <property type="entry name" value="alpha/beta-Hydrolases"/>
    <property type="match status" value="1"/>
</dbReference>
<dbReference type="GO" id="GO:0016787">
    <property type="term" value="F:hydrolase activity"/>
    <property type="evidence" value="ECO:0007669"/>
    <property type="project" value="UniProtKB-KW"/>
</dbReference>
<dbReference type="Pfam" id="PF12146">
    <property type="entry name" value="Hydrolase_4"/>
    <property type="match status" value="1"/>
</dbReference>
<sequence length="253" mass="29170">MAMKSILDHKIISSRYFFPRPEPIAEPFWVDCGEHSLACWYQKSFADAFTLIHFHGNGEVVADYCDDFALEVQKLGLNCFLAEYRGYGLSEGQPALSGMLDDVPHIIEATGQRLDKLIVFGRSVGSLYALQAINVFPDIAGCIIESGIADLLERIMLRVNPEEIQVSYTELSQAVARDFNHHQKFEMYKKPVLIMHSQYDGLVDVTHGQRLFEWANEPKEIHIFERGDHNSVMYYNYEQYFSLIKQFMKNLER</sequence>
<dbReference type="InterPro" id="IPR022742">
    <property type="entry name" value="Hydrolase_4"/>
</dbReference>
<proteinExistence type="predicted"/>
<keyword evidence="2" id="KW-0378">Hydrolase</keyword>
<comment type="caution">
    <text evidence="2">The sequence shown here is derived from an EMBL/GenBank/DDBJ whole genome shotgun (WGS) entry which is preliminary data.</text>
</comment>
<dbReference type="EMBL" id="JBHPBY010000060">
    <property type="protein sequence ID" value="MFC1849809.1"/>
    <property type="molecule type" value="Genomic_DNA"/>
</dbReference>
<feature type="domain" description="Serine aminopeptidase S33" evidence="1">
    <location>
        <begin position="51"/>
        <end position="147"/>
    </location>
</feature>
<evidence type="ECO:0000313" key="3">
    <source>
        <dbReference type="Proteomes" id="UP001594351"/>
    </source>
</evidence>
<dbReference type="PANTHER" id="PTHR12277:SF81">
    <property type="entry name" value="PROTEIN ABHD13"/>
    <property type="match status" value="1"/>
</dbReference>
<gene>
    <name evidence="2" type="ORF">ACFL27_06335</name>
</gene>
<organism evidence="2 3">
    <name type="scientific">candidate division CSSED10-310 bacterium</name>
    <dbReference type="NCBI Taxonomy" id="2855610"/>
    <lineage>
        <taxon>Bacteria</taxon>
        <taxon>Bacteria division CSSED10-310</taxon>
    </lineage>
</organism>
<evidence type="ECO:0000313" key="2">
    <source>
        <dbReference type="EMBL" id="MFC1849809.1"/>
    </source>
</evidence>
<dbReference type="InterPro" id="IPR029058">
    <property type="entry name" value="AB_hydrolase_fold"/>
</dbReference>
<name>A0ABV6YUF3_UNCC1</name>
<protein>
    <submittedName>
        <fullName evidence="2">Alpha/beta hydrolase</fullName>
    </submittedName>
</protein>